<evidence type="ECO:0000256" key="1">
    <source>
        <dbReference type="SAM" id="MobiDB-lite"/>
    </source>
</evidence>
<accession>A0ABV0SRP0</accession>
<organism evidence="2 3">
    <name type="scientific">Ilyodon furcidens</name>
    <name type="common">goldbreast splitfin</name>
    <dbReference type="NCBI Taxonomy" id="33524"/>
    <lineage>
        <taxon>Eukaryota</taxon>
        <taxon>Metazoa</taxon>
        <taxon>Chordata</taxon>
        <taxon>Craniata</taxon>
        <taxon>Vertebrata</taxon>
        <taxon>Euteleostomi</taxon>
        <taxon>Actinopterygii</taxon>
        <taxon>Neopterygii</taxon>
        <taxon>Teleostei</taxon>
        <taxon>Neoteleostei</taxon>
        <taxon>Acanthomorphata</taxon>
        <taxon>Ovalentaria</taxon>
        <taxon>Atherinomorphae</taxon>
        <taxon>Cyprinodontiformes</taxon>
        <taxon>Goodeidae</taxon>
        <taxon>Ilyodon</taxon>
    </lineage>
</organism>
<protein>
    <submittedName>
        <fullName evidence="2">Uncharacterized protein</fullName>
    </submittedName>
</protein>
<feature type="region of interest" description="Disordered" evidence="1">
    <location>
        <begin position="1"/>
        <end position="103"/>
    </location>
</feature>
<reference evidence="2 3" key="1">
    <citation type="submission" date="2021-06" db="EMBL/GenBank/DDBJ databases">
        <authorList>
            <person name="Palmer J.M."/>
        </authorList>
    </citation>
    <scope>NUCLEOTIDE SEQUENCE [LARGE SCALE GENOMIC DNA]</scope>
    <source>
        <strain evidence="3">if_2019</strain>
        <tissue evidence="2">Muscle</tissue>
    </source>
</reference>
<dbReference type="PANTHER" id="PTHR33480:SF5">
    <property type="entry name" value="SI:DKEY-51D8.9"/>
    <property type="match status" value="1"/>
</dbReference>
<dbReference type="EMBL" id="JAHRIQ010005095">
    <property type="protein sequence ID" value="MEQ2222974.1"/>
    <property type="molecule type" value="Genomic_DNA"/>
</dbReference>
<feature type="compositionally biased region" description="Polar residues" evidence="1">
    <location>
        <begin position="26"/>
        <end position="61"/>
    </location>
</feature>
<gene>
    <name evidence="2" type="ORF">ILYODFUR_032022</name>
</gene>
<proteinExistence type="predicted"/>
<name>A0ABV0SRP0_9TELE</name>
<keyword evidence="3" id="KW-1185">Reference proteome</keyword>
<dbReference type="PANTHER" id="PTHR33480">
    <property type="entry name" value="SET DOMAIN-CONTAINING PROTEIN-RELATED"/>
    <property type="match status" value="1"/>
</dbReference>
<evidence type="ECO:0000313" key="2">
    <source>
        <dbReference type="EMBL" id="MEQ2222974.1"/>
    </source>
</evidence>
<comment type="caution">
    <text evidence="2">The sequence shown here is derived from an EMBL/GenBank/DDBJ whole genome shotgun (WGS) entry which is preliminary data.</text>
</comment>
<feature type="compositionally biased region" description="Basic and acidic residues" evidence="1">
    <location>
        <begin position="10"/>
        <end position="20"/>
    </location>
</feature>
<dbReference type="Proteomes" id="UP001482620">
    <property type="component" value="Unassembled WGS sequence"/>
</dbReference>
<evidence type="ECO:0000313" key="3">
    <source>
        <dbReference type="Proteomes" id="UP001482620"/>
    </source>
</evidence>
<sequence>MDMLQSHHKKCEERFNEAQVRKSKMKTSTLIDGSSKDQSTTDTELSSNRSSDSEYQPSASHSDIDEDLTLVDPAPSIQQTDKKAKHKHPETLTEKDKKRRRRKITVNASKYTERGRTWDKVHYCLYCKQAHLKIARHLERKHKDESDVAYAFSFPTGSKRRKMLLESLRNRGDWEHNKQVLEEGEGEIVTWKRPSKKGDVKDYLPCRHCFAMLKRTELWRHERTCRNCSEEQRSGEEKKGKRKRIQKASSHLLPICQSSEGLQNLICTMQQDEVTLNIRNDDMIANYGKGLFAKKGREQSQHIYIAQKMRELGRLLVAAKDIDKTVKGLKDLCDPTKFEVAIKAARRVSGYMECTSEYRKPSTAVKIGFSLKGATEAWIGHCLMTSDVLAEKKAKKFKALLDTSWSSYISTNAHSTMEQRKWNKEDCVPLTEDVIALQNYLRKVEDDATEELKKNPSTTAYKLLSESLLAQIIVFNKKREGEASRLTMETYLKADTGPVNKDIYETLSPVEQQMSHRLTRVVTRGKRGRKVPILLTEHTKASIDFLIENRMEVGVLSENPFVFARIGTTTNIRGCDCLRKFAKDSKASNPELLRSTKLRKHVATLCQLLDLNNQELEQLARFMGHDIRVHCDYYRQTDKTFQVAKIGKLLFALESGAESLKGKNLKTLDSVVLGICFPFFCSLKN</sequence>